<evidence type="ECO:0000256" key="1">
    <source>
        <dbReference type="SAM" id="MobiDB-lite"/>
    </source>
</evidence>
<gene>
    <name evidence="2" type="ORF">SAMN05216246_10991</name>
</gene>
<dbReference type="EMBL" id="FQYL01000009">
    <property type="protein sequence ID" value="SHJ04827.1"/>
    <property type="molecule type" value="Genomic_DNA"/>
</dbReference>
<feature type="region of interest" description="Disordered" evidence="1">
    <location>
        <begin position="1"/>
        <end position="37"/>
    </location>
</feature>
<comment type="caution">
    <text evidence="2">The sequence shown here is derived from an EMBL/GenBank/DDBJ whole genome shotgun (WGS) entry which is preliminary data.</text>
</comment>
<sequence length="75" mass="7665">MSLENEPAPVPGPSAAPVAPVPSPPPGHRLVEASQEGPGIAERLDALSEEPLEARAQGLAELAEDLHSALRLAEG</sequence>
<organism evidence="2 3">
    <name type="scientific">Actinomyces denticolens</name>
    <dbReference type="NCBI Taxonomy" id="52767"/>
    <lineage>
        <taxon>Bacteria</taxon>
        <taxon>Bacillati</taxon>
        <taxon>Actinomycetota</taxon>
        <taxon>Actinomycetes</taxon>
        <taxon>Actinomycetales</taxon>
        <taxon>Actinomycetaceae</taxon>
        <taxon>Actinomyces</taxon>
    </lineage>
</organism>
<dbReference type="Proteomes" id="UP000184390">
    <property type="component" value="Unassembled WGS sequence"/>
</dbReference>
<evidence type="ECO:0000313" key="3">
    <source>
        <dbReference type="Proteomes" id="UP000184390"/>
    </source>
</evidence>
<proteinExistence type="predicted"/>
<reference evidence="2 3" key="1">
    <citation type="submission" date="2016-11" db="EMBL/GenBank/DDBJ databases">
        <authorList>
            <person name="Varghese N."/>
            <person name="Submissions S."/>
        </authorList>
    </citation>
    <scope>NUCLEOTIDE SEQUENCE [LARGE SCALE GENOMIC DNA]</scope>
    <source>
        <strain evidence="2 3">PA</strain>
    </source>
</reference>
<feature type="compositionally biased region" description="Pro residues" evidence="1">
    <location>
        <begin position="8"/>
        <end position="27"/>
    </location>
</feature>
<protein>
    <submittedName>
        <fullName evidence="2">Uncharacterized protein</fullName>
    </submittedName>
</protein>
<keyword evidence="3" id="KW-1185">Reference proteome</keyword>
<accession>A0ABY1IEB6</accession>
<name>A0ABY1IEB6_9ACTO</name>
<evidence type="ECO:0000313" key="2">
    <source>
        <dbReference type="EMBL" id="SHJ04827.1"/>
    </source>
</evidence>
<dbReference type="RefSeq" id="WP_073453486.1">
    <property type="nucleotide sequence ID" value="NZ_FQYL01000009.1"/>
</dbReference>